<dbReference type="PANTHER" id="PTHR11709">
    <property type="entry name" value="MULTI-COPPER OXIDASE"/>
    <property type="match status" value="1"/>
</dbReference>
<dbReference type="InterPro" id="IPR001117">
    <property type="entry name" value="Cu-oxidase_2nd"/>
</dbReference>
<dbReference type="PROSITE" id="PS00080">
    <property type="entry name" value="MULTICOPPER_OXIDASE2"/>
    <property type="match status" value="1"/>
</dbReference>
<dbReference type="InterPro" id="IPR034289">
    <property type="entry name" value="CuRO_3_LCC"/>
</dbReference>
<evidence type="ECO:0000259" key="17">
    <source>
        <dbReference type="Pfam" id="PF07732"/>
    </source>
</evidence>
<dbReference type="PROSITE" id="PS00079">
    <property type="entry name" value="MULTICOPPER_OXIDASE1"/>
    <property type="match status" value="1"/>
</dbReference>
<dbReference type="eggNOG" id="KOG1263">
    <property type="taxonomic scope" value="Eukaryota"/>
</dbReference>
<dbReference type="GO" id="GO:0016491">
    <property type="term" value="F:oxidoreductase activity"/>
    <property type="evidence" value="ECO:0000318"/>
    <property type="project" value="GO_Central"/>
</dbReference>
<comment type="cofactor">
    <cofactor evidence="2">
        <name>Cu cation</name>
        <dbReference type="ChEBI" id="CHEBI:23378"/>
    </cofactor>
</comment>
<dbReference type="InterPro" id="IPR011707">
    <property type="entry name" value="Cu-oxidase-like_N"/>
</dbReference>
<keyword evidence="20" id="KW-1185">Reference proteome</keyword>
<dbReference type="EMBL" id="CM003534">
    <property type="protein sequence ID" value="RCV33837.1"/>
    <property type="molecule type" value="Genomic_DNA"/>
</dbReference>
<feature type="signal peptide" evidence="14">
    <location>
        <begin position="1"/>
        <end position="19"/>
    </location>
</feature>
<dbReference type="EnsemblPlants" id="KQK97459">
    <property type="protein sequence ID" value="KQK97459"/>
    <property type="gene ID" value="SETIT_009653mg"/>
</dbReference>
<protein>
    <recommendedName>
        <fullName evidence="6">laccase</fullName>
        <ecNumber evidence="6">1.10.3.2</ecNumber>
    </recommendedName>
</protein>
<comment type="catalytic activity">
    <reaction evidence="1">
        <text>4 hydroquinone + O2 = 4 benzosemiquinone + 2 H2O</text>
        <dbReference type="Rhea" id="RHEA:11276"/>
        <dbReference type="ChEBI" id="CHEBI:15377"/>
        <dbReference type="ChEBI" id="CHEBI:15379"/>
        <dbReference type="ChEBI" id="CHEBI:17594"/>
        <dbReference type="ChEBI" id="CHEBI:17977"/>
        <dbReference type="EC" id="1.10.3.2"/>
    </reaction>
</comment>
<evidence type="ECO:0000256" key="4">
    <source>
        <dbReference type="ARBA" id="ARBA00004271"/>
    </source>
</evidence>
<dbReference type="InterPro" id="IPR034285">
    <property type="entry name" value="CuRO_2_LCC"/>
</dbReference>
<evidence type="ECO:0000313" key="18">
    <source>
        <dbReference type="EMBL" id="RCV33837.1"/>
    </source>
</evidence>
<dbReference type="Pfam" id="PF07731">
    <property type="entry name" value="Cu-oxidase_2"/>
    <property type="match status" value="1"/>
</dbReference>
<comment type="similarity">
    <text evidence="5">Belongs to the multicopper oxidase family.</text>
</comment>
<evidence type="ECO:0000256" key="8">
    <source>
        <dbReference type="ARBA" id="ARBA00022525"/>
    </source>
</evidence>
<reference evidence="19" key="3">
    <citation type="submission" date="2018-08" db="UniProtKB">
        <authorList>
            <consortium name="EnsemblPlants"/>
        </authorList>
    </citation>
    <scope>IDENTIFICATION</scope>
    <source>
        <strain evidence="19">Yugu1</strain>
    </source>
</reference>
<keyword evidence="8" id="KW-0964">Secreted</keyword>
<dbReference type="RefSeq" id="XP_004975760.2">
    <property type="nucleotide sequence ID" value="XM_004975703.3"/>
</dbReference>
<keyword evidence="7" id="KW-0052">Apoplast</keyword>
<dbReference type="InterPro" id="IPR011706">
    <property type="entry name" value="Cu-oxidase_C"/>
</dbReference>
<evidence type="ECO:0000256" key="5">
    <source>
        <dbReference type="ARBA" id="ARBA00010609"/>
    </source>
</evidence>
<evidence type="ECO:0000256" key="11">
    <source>
        <dbReference type="ARBA" id="ARBA00023002"/>
    </source>
</evidence>
<keyword evidence="13" id="KW-0439">Lignin degradation</keyword>
<name>K3Y614_SETIT</name>
<dbReference type="GO" id="GO:0046274">
    <property type="term" value="P:lignin catabolic process"/>
    <property type="evidence" value="ECO:0007669"/>
    <property type="project" value="UniProtKB-KW"/>
</dbReference>
<gene>
    <name evidence="19" type="primary">LOC101775465</name>
    <name evidence="18" type="ORF">SETIT_7G114900v2</name>
</gene>
<dbReference type="OrthoDB" id="2121828at2759"/>
<dbReference type="CDD" id="cd13875">
    <property type="entry name" value="CuRO_2_LCC_plant"/>
    <property type="match status" value="1"/>
</dbReference>
<dbReference type="Proteomes" id="UP000004995">
    <property type="component" value="Unassembled WGS sequence"/>
</dbReference>
<evidence type="ECO:0000256" key="6">
    <source>
        <dbReference type="ARBA" id="ARBA00012297"/>
    </source>
</evidence>
<organism evidence="19 20">
    <name type="scientific">Setaria italica</name>
    <name type="common">Foxtail millet</name>
    <name type="synonym">Panicum italicum</name>
    <dbReference type="NCBI Taxonomy" id="4555"/>
    <lineage>
        <taxon>Eukaryota</taxon>
        <taxon>Viridiplantae</taxon>
        <taxon>Streptophyta</taxon>
        <taxon>Embryophyta</taxon>
        <taxon>Tracheophyta</taxon>
        <taxon>Spermatophyta</taxon>
        <taxon>Magnoliopsida</taxon>
        <taxon>Liliopsida</taxon>
        <taxon>Poales</taxon>
        <taxon>Poaceae</taxon>
        <taxon>PACMAD clade</taxon>
        <taxon>Panicoideae</taxon>
        <taxon>Panicodae</taxon>
        <taxon>Paniceae</taxon>
        <taxon>Cenchrinae</taxon>
        <taxon>Setaria</taxon>
    </lineage>
</organism>
<dbReference type="GO" id="GO:0052716">
    <property type="term" value="F:hydroquinone:oxygen oxidoreductase activity"/>
    <property type="evidence" value="ECO:0007669"/>
    <property type="project" value="UniProtKB-EC"/>
</dbReference>
<dbReference type="InterPro" id="IPR002355">
    <property type="entry name" value="Cu_oxidase_Cu_BS"/>
</dbReference>
<keyword evidence="14" id="KW-0732">Signal</keyword>
<evidence type="ECO:0000256" key="3">
    <source>
        <dbReference type="ARBA" id="ARBA00002075"/>
    </source>
</evidence>
<keyword evidence="12" id="KW-0186">Copper</keyword>
<evidence type="ECO:0000259" key="15">
    <source>
        <dbReference type="Pfam" id="PF00394"/>
    </source>
</evidence>
<comment type="subcellular location">
    <subcellularLocation>
        <location evidence="4">Secreted</location>
        <location evidence="4">Extracellular space</location>
        <location evidence="4">Apoplast</location>
    </subcellularLocation>
</comment>
<proteinExistence type="inferred from homology"/>
<evidence type="ECO:0000256" key="10">
    <source>
        <dbReference type="ARBA" id="ARBA00022737"/>
    </source>
</evidence>
<reference evidence="18 20" key="1">
    <citation type="journal article" date="2012" name="Nat. Biotechnol.">
        <title>Reference genome sequence of the model plant Setaria.</title>
        <authorList>
            <person name="Bennetzen J.L."/>
            <person name="Schmutz J."/>
            <person name="Wang H."/>
            <person name="Percifield R."/>
            <person name="Hawkins J."/>
            <person name="Pontaroli A.C."/>
            <person name="Estep M."/>
            <person name="Feng L."/>
            <person name="Vaughn J.N."/>
            <person name="Grimwood J."/>
            <person name="Jenkins J."/>
            <person name="Barry K."/>
            <person name="Lindquist E."/>
            <person name="Hellsten U."/>
            <person name="Deshpande S."/>
            <person name="Wang X."/>
            <person name="Wu X."/>
            <person name="Mitros T."/>
            <person name="Triplett J."/>
            <person name="Yang X."/>
            <person name="Ye C.Y."/>
            <person name="Mauro-Herrera M."/>
            <person name="Wang L."/>
            <person name="Li P."/>
            <person name="Sharma M."/>
            <person name="Sharma R."/>
            <person name="Ronald P.C."/>
            <person name="Panaud O."/>
            <person name="Kellogg E.A."/>
            <person name="Brutnell T.P."/>
            <person name="Doust A.N."/>
            <person name="Tuskan G.A."/>
            <person name="Rokhsar D."/>
            <person name="Devos K.M."/>
        </authorList>
    </citation>
    <scope>NUCLEOTIDE SEQUENCE [LARGE SCALE GENOMIC DNA]</scope>
    <source>
        <strain evidence="20">cv. Yugu1</strain>
        <strain evidence="18">Yugu1</strain>
    </source>
</reference>
<keyword evidence="10" id="KW-0677">Repeat</keyword>
<sequence>MSKMLPIAAALFFFYAAVALSGAASSKAAMVEHTFVVKQVYMRHLCNDTLVTVVNGQFPGPPVEATEGDTVVVHVVNESPFEITIHWHGVKQRLTCWADGAGMITQCPIQPNTTFTYRFNVDGQVGTLWWHAHVSILRATLHGIIVIRPKSSSYPFQKPHVDVPIIIAEWWQRDLMKVDKNFSMGGSFSDNPAAATINGKLSDLYNCSGVREDNFVLNVEHGKTYMLRLVNAALFSEYYFKVADHKFTVVGSDANYVRPYATDVVAVAPGETIDVLMVADAPPCRYYMVALANQPPAPDPQIPVFMSRGIVQYRGIPLDADKCRNEPLMPEMPDQHDTLTTFYFHGNLSGLPGHPLLPKIQGRVDEHLFISLGKGSICKGNKPSCRRGGNPESIEVAYMNNVSFRLPEKMSLLEARHYGKMNGADAAVVVQDLPSRPPRAFNYTDPALIPVVPGGELERLEATRKATTVRRFAHNATVEVVFQSTSTMQSDSNPMHLHGHDFFVLAQGHGNYDPAKDVSSYNVVDPQMKNTVQVPRLGWAAIRFVADNPGAWFMHCHFEFHIAMGMATVIEVANGPMLGDTLPPPPSDLPKCENKKN</sequence>
<dbReference type="OMA" id="CRYYMVA"/>
<dbReference type="Pfam" id="PF07732">
    <property type="entry name" value="Cu-oxidase_3"/>
    <property type="match status" value="1"/>
</dbReference>
<evidence type="ECO:0000259" key="16">
    <source>
        <dbReference type="Pfam" id="PF07731"/>
    </source>
</evidence>
<evidence type="ECO:0000256" key="2">
    <source>
        <dbReference type="ARBA" id="ARBA00001935"/>
    </source>
</evidence>
<dbReference type="CDD" id="cd13897">
    <property type="entry name" value="CuRO_3_LCC_plant"/>
    <property type="match status" value="1"/>
</dbReference>
<evidence type="ECO:0000313" key="19">
    <source>
        <dbReference type="EnsemblPlants" id="KQK97459"/>
    </source>
</evidence>
<comment type="function">
    <text evidence="3">Lignin degradation and detoxification of lignin-derived products.</text>
</comment>
<dbReference type="Gramene" id="KQK97459">
    <property type="protein sequence ID" value="KQK97459"/>
    <property type="gene ID" value="SETIT_009653mg"/>
</dbReference>
<feature type="domain" description="Plastocyanin-like" evidence="15">
    <location>
        <begin position="162"/>
        <end position="296"/>
    </location>
</feature>
<evidence type="ECO:0000256" key="9">
    <source>
        <dbReference type="ARBA" id="ARBA00022723"/>
    </source>
</evidence>
<dbReference type="GO" id="GO:0048046">
    <property type="term" value="C:apoplast"/>
    <property type="evidence" value="ECO:0007669"/>
    <property type="project" value="UniProtKB-SubCell"/>
</dbReference>
<evidence type="ECO:0000313" key="20">
    <source>
        <dbReference type="Proteomes" id="UP000004995"/>
    </source>
</evidence>
<dbReference type="InterPro" id="IPR008972">
    <property type="entry name" value="Cupredoxin"/>
</dbReference>
<dbReference type="KEGG" id="sita:101775465"/>
<evidence type="ECO:0000256" key="1">
    <source>
        <dbReference type="ARBA" id="ARBA00000349"/>
    </source>
</evidence>
<feature type="domain" description="Plastocyanin-like" evidence="17">
    <location>
        <begin position="39"/>
        <end position="151"/>
    </location>
</feature>
<evidence type="ECO:0000256" key="7">
    <source>
        <dbReference type="ARBA" id="ARBA00022523"/>
    </source>
</evidence>
<reference evidence="18" key="2">
    <citation type="submission" date="2015-07" db="EMBL/GenBank/DDBJ databases">
        <authorList>
            <person name="Noorani M."/>
        </authorList>
    </citation>
    <scope>NUCLEOTIDE SEQUENCE</scope>
    <source>
        <strain evidence="18">Yugu1</strain>
    </source>
</reference>
<dbReference type="GeneID" id="101775465"/>
<dbReference type="CDD" id="cd13849">
    <property type="entry name" value="CuRO_1_LCC_plant"/>
    <property type="match status" value="1"/>
</dbReference>
<dbReference type="InterPro" id="IPR045087">
    <property type="entry name" value="Cu-oxidase_fam"/>
</dbReference>
<dbReference type="GO" id="GO:0005507">
    <property type="term" value="F:copper ion binding"/>
    <property type="evidence" value="ECO:0007669"/>
    <property type="project" value="InterPro"/>
</dbReference>
<dbReference type="PANTHER" id="PTHR11709:SF242">
    <property type="entry name" value="LACCASE"/>
    <property type="match status" value="1"/>
</dbReference>
<dbReference type="Pfam" id="PF00394">
    <property type="entry name" value="Cu-oxidase"/>
    <property type="match status" value="1"/>
</dbReference>
<dbReference type="HOGENOM" id="CLU_006504_6_3_1"/>
<keyword evidence="9" id="KW-0479">Metal-binding</keyword>
<dbReference type="Gene3D" id="2.60.40.420">
    <property type="entry name" value="Cupredoxins - blue copper proteins"/>
    <property type="match status" value="3"/>
</dbReference>
<evidence type="ECO:0000256" key="12">
    <source>
        <dbReference type="ARBA" id="ARBA00023008"/>
    </source>
</evidence>
<keyword evidence="11" id="KW-0560">Oxidoreductase</keyword>
<dbReference type="InterPro" id="IPR033138">
    <property type="entry name" value="Cu_oxidase_CS"/>
</dbReference>
<dbReference type="SUPFAM" id="SSF49503">
    <property type="entry name" value="Cupredoxins"/>
    <property type="match status" value="3"/>
</dbReference>
<evidence type="ECO:0000256" key="13">
    <source>
        <dbReference type="ARBA" id="ARBA00023185"/>
    </source>
</evidence>
<feature type="chain" id="PRO_5010126471" description="laccase" evidence="14">
    <location>
        <begin position="20"/>
        <end position="597"/>
    </location>
</feature>
<dbReference type="InterPro" id="IPR034288">
    <property type="entry name" value="CuRO_1_LCC"/>
</dbReference>
<dbReference type="EMBL" id="AGNK02004365">
    <property type="status" value="NOT_ANNOTATED_CDS"/>
    <property type="molecule type" value="Genomic_DNA"/>
</dbReference>
<dbReference type="EC" id="1.10.3.2" evidence="6"/>
<accession>K3Y614</accession>
<evidence type="ECO:0000256" key="14">
    <source>
        <dbReference type="SAM" id="SignalP"/>
    </source>
</evidence>
<feature type="domain" description="Plastocyanin-like" evidence="16">
    <location>
        <begin position="454"/>
        <end position="574"/>
    </location>
</feature>
<dbReference type="AlphaFoldDB" id="K3Y614"/>